<proteinExistence type="inferred from homology"/>
<accession>A0A2I0KEI6</accession>
<dbReference type="NCBIfam" id="TIGR00756">
    <property type="entry name" value="PPR"/>
    <property type="match status" value="8"/>
</dbReference>
<feature type="repeat" description="PPR" evidence="3">
    <location>
        <begin position="616"/>
        <end position="650"/>
    </location>
</feature>
<name>A0A2I0KEI6_PUNGR</name>
<evidence type="ECO:0000256" key="3">
    <source>
        <dbReference type="PROSITE-ProRule" id="PRU00708"/>
    </source>
</evidence>
<sequence length="793" mass="88019">MKSEPFEPFPSKFPMHLLARSPASLIFRRSSSSSISSNSSAVCNYVIAQLDRFLSSPHCPTRDCLSRSHALIITSGNSANPFFSAKLIYLYASSNSPFSSIEIFRGTPNKDAFLWNSIIKSHFSNGLYSRSLELFSEMRSADCLPNHFTLPMVASACGEAGWPNFGMCVHGLASKCGLLGCSSAVGSSLVYMYSKSGEIGDACKIFDEMPDRDVVAWTAVLVGCLQNGEEEKGLEFLCEMLSCDVRPNSRTMEGAFQACGNMGALLEGSCLHGLMVKNGAGSSPVVQSSVLSMYTKCECPDEAYRSFCEVVDKNIFTWTSVIGVHARVGKMRECISLFHQMQDAEFYPDRIVISCMLLGFGNSMNVLEGKTFHGLVLRRRYLFDQMVDNALLSMYCKFRQLDIANKLFDRGNKLDKERWNIMVLGYGKIGLEENCIKLFKEMHYLGIEADSNSLVSVISSSSRMRENSIGRQFHCYAIKCLMDSDVSVANSLIDFYGSCGDLSMAHSIFSKAMRDVVSWNTLMSAYAHNKRYVDAISLFNRMRLKGISPNSATLVTVLSACSNLASLEDGERIHQFITENQFKLNVSLATALIDMYAKCGKLEKSRQIFDSMNKRDVISWNVMISCYGMHGDAKSAIDVFQLMENSNRRPNNLTFLGLLSACAHSGLVKEGKYLFDRMESYSIKPDLKHYACMVDLLGKSGDLKGAEELVLSMPMSPDGGIWGALLSACRIHGEIDIGVRVAKHAIESDPGNDGYYVLLSNMCTSIGRWEEAEMVRRTMKGRIEERRAGWSAI</sequence>
<evidence type="ECO:0000256" key="1">
    <source>
        <dbReference type="ARBA" id="ARBA00022737"/>
    </source>
</evidence>
<dbReference type="SUPFAM" id="SSF48452">
    <property type="entry name" value="TPR-like"/>
    <property type="match status" value="1"/>
</dbReference>
<dbReference type="Gene3D" id="1.25.40.10">
    <property type="entry name" value="Tetratricopeptide repeat domain"/>
    <property type="match status" value="6"/>
</dbReference>
<dbReference type="InterPro" id="IPR046848">
    <property type="entry name" value="E_motif"/>
</dbReference>
<dbReference type="STRING" id="22663.A0A2I0KEI6"/>
<feature type="repeat" description="PPR" evidence="3">
    <location>
        <begin position="651"/>
        <end position="685"/>
    </location>
</feature>
<dbReference type="EMBL" id="PGOL01000683">
    <property type="protein sequence ID" value="PKI66216.1"/>
    <property type="molecule type" value="Genomic_DNA"/>
</dbReference>
<dbReference type="FunFam" id="1.25.40.10:FF:000344">
    <property type="entry name" value="Pentatricopeptide repeat-containing protein"/>
    <property type="match status" value="1"/>
</dbReference>
<dbReference type="GO" id="GO:0003723">
    <property type="term" value="F:RNA binding"/>
    <property type="evidence" value="ECO:0007669"/>
    <property type="project" value="InterPro"/>
</dbReference>
<reference evidence="4 5" key="1">
    <citation type="submission" date="2017-11" db="EMBL/GenBank/DDBJ databases">
        <title>De-novo sequencing of pomegranate (Punica granatum L.) genome.</title>
        <authorList>
            <person name="Akparov Z."/>
            <person name="Amiraslanov A."/>
            <person name="Hajiyeva S."/>
            <person name="Abbasov M."/>
            <person name="Kaur K."/>
            <person name="Hamwieh A."/>
            <person name="Solovyev V."/>
            <person name="Salamov A."/>
            <person name="Braich B."/>
            <person name="Kosarev P."/>
            <person name="Mahmoud A."/>
            <person name="Hajiyev E."/>
            <person name="Babayeva S."/>
            <person name="Izzatullayeva V."/>
            <person name="Mammadov A."/>
            <person name="Mammadov A."/>
            <person name="Sharifova S."/>
            <person name="Ojaghi J."/>
            <person name="Eynullazada K."/>
            <person name="Bayramov B."/>
            <person name="Abdulazimova A."/>
            <person name="Shahmuradov I."/>
        </authorList>
    </citation>
    <scope>NUCLEOTIDE SEQUENCE [LARGE SCALE GENOMIC DNA]</scope>
    <source>
        <strain evidence="5">cv. AG2017</strain>
        <tissue evidence="4">Leaf</tissue>
    </source>
</reference>
<dbReference type="PROSITE" id="PS51375">
    <property type="entry name" value="PPR"/>
    <property type="match status" value="8"/>
</dbReference>
<dbReference type="GO" id="GO:0005737">
    <property type="term" value="C:cytoplasm"/>
    <property type="evidence" value="ECO:0007669"/>
    <property type="project" value="UniProtKB-ARBA"/>
</dbReference>
<dbReference type="Proteomes" id="UP000233551">
    <property type="component" value="Unassembled WGS sequence"/>
</dbReference>
<dbReference type="GO" id="GO:0016556">
    <property type="term" value="P:mRNA modification"/>
    <property type="evidence" value="ECO:0007669"/>
    <property type="project" value="UniProtKB-ARBA"/>
</dbReference>
<dbReference type="Pfam" id="PF01535">
    <property type="entry name" value="PPR"/>
    <property type="match status" value="7"/>
</dbReference>
<feature type="repeat" description="PPR" evidence="3">
    <location>
        <begin position="213"/>
        <end position="247"/>
    </location>
</feature>
<keyword evidence="1" id="KW-0677">Repeat</keyword>
<dbReference type="Pfam" id="PF13041">
    <property type="entry name" value="PPR_2"/>
    <property type="match status" value="3"/>
</dbReference>
<feature type="repeat" description="PPR" evidence="3">
    <location>
        <begin position="314"/>
        <end position="348"/>
    </location>
</feature>
<evidence type="ECO:0008006" key="6">
    <source>
        <dbReference type="Google" id="ProtNLM"/>
    </source>
</evidence>
<comment type="similarity">
    <text evidence="2">Belongs to the PPR family. PCMP-E subfamily.</text>
</comment>
<dbReference type="FunFam" id="1.25.40.10:FF:000277">
    <property type="entry name" value="Pentatricopeptide repeat-containing protein, mitochondrial"/>
    <property type="match status" value="1"/>
</dbReference>
<dbReference type="Pfam" id="PF20431">
    <property type="entry name" value="E_motif"/>
    <property type="match status" value="1"/>
</dbReference>
<comment type="caution">
    <text evidence="4">The sequence shown here is derived from an EMBL/GenBank/DDBJ whole genome shotgun (WGS) entry which is preliminary data.</text>
</comment>
<dbReference type="InterPro" id="IPR011990">
    <property type="entry name" value="TPR-like_helical_dom_sf"/>
</dbReference>
<feature type="repeat" description="PPR" evidence="3">
    <location>
        <begin position="515"/>
        <end position="549"/>
    </location>
</feature>
<gene>
    <name evidence="4" type="ORF">CRG98_013384</name>
</gene>
<evidence type="ECO:0000256" key="2">
    <source>
        <dbReference type="ARBA" id="ARBA00061659"/>
    </source>
</evidence>
<dbReference type="AlphaFoldDB" id="A0A2I0KEI6"/>
<dbReference type="PANTHER" id="PTHR47926">
    <property type="entry name" value="PENTATRICOPEPTIDE REPEAT-CONTAINING PROTEIN"/>
    <property type="match status" value="1"/>
</dbReference>
<feature type="repeat" description="PPR" evidence="3">
    <location>
        <begin position="585"/>
        <end position="615"/>
    </location>
</feature>
<keyword evidence="5" id="KW-1185">Reference proteome</keyword>
<evidence type="ECO:0000313" key="4">
    <source>
        <dbReference type="EMBL" id="PKI66216.1"/>
    </source>
</evidence>
<dbReference type="InterPro" id="IPR002885">
    <property type="entry name" value="PPR_rpt"/>
</dbReference>
<dbReference type="InterPro" id="IPR046960">
    <property type="entry name" value="PPR_At4g14850-like_plant"/>
</dbReference>
<evidence type="ECO:0000313" key="5">
    <source>
        <dbReference type="Proteomes" id="UP000233551"/>
    </source>
</evidence>
<feature type="repeat" description="PPR" evidence="3">
    <location>
        <begin position="415"/>
        <end position="449"/>
    </location>
</feature>
<dbReference type="PANTHER" id="PTHR47926:SF397">
    <property type="entry name" value="(WILD MALAYSIAN BANANA) HYPOTHETICAL PROTEIN"/>
    <property type="match status" value="1"/>
</dbReference>
<protein>
    <recommendedName>
        <fullName evidence="6">Pentatricopeptide repeat-containing protein At4g39952, mitochondrial</fullName>
    </recommendedName>
</protein>
<organism evidence="4 5">
    <name type="scientific">Punica granatum</name>
    <name type="common">Pomegranate</name>
    <dbReference type="NCBI Taxonomy" id="22663"/>
    <lineage>
        <taxon>Eukaryota</taxon>
        <taxon>Viridiplantae</taxon>
        <taxon>Streptophyta</taxon>
        <taxon>Embryophyta</taxon>
        <taxon>Tracheophyta</taxon>
        <taxon>Spermatophyta</taxon>
        <taxon>Magnoliopsida</taxon>
        <taxon>eudicotyledons</taxon>
        <taxon>Gunneridae</taxon>
        <taxon>Pentapetalae</taxon>
        <taxon>rosids</taxon>
        <taxon>malvids</taxon>
        <taxon>Myrtales</taxon>
        <taxon>Lythraceae</taxon>
        <taxon>Punica</taxon>
    </lineage>
</organism>
<dbReference type="FunFam" id="1.25.40.10:FF:001227">
    <property type="entry name" value="Pentatricopeptide repeat-containing protein At1g26900, mitochondrial"/>
    <property type="match status" value="1"/>
</dbReference>
<feature type="repeat" description="PPR" evidence="3">
    <location>
        <begin position="111"/>
        <end position="145"/>
    </location>
</feature>